<proteinExistence type="predicted"/>
<evidence type="ECO:0000256" key="1">
    <source>
        <dbReference type="SAM" id="MobiDB-lite"/>
    </source>
</evidence>
<dbReference type="EnsemblMetazoa" id="ASIC021050-RA">
    <property type="protein sequence ID" value="ASIC021050-PA"/>
    <property type="gene ID" value="ASIC021050"/>
</dbReference>
<feature type="region of interest" description="Disordered" evidence="1">
    <location>
        <begin position="35"/>
        <end position="68"/>
    </location>
</feature>
<gene>
    <name evidence="2" type="ORF">ZHAS_00021050</name>
</gene>
<name>A0A084WRE0_ANOSI</name>
<organism evidence="2">
    <name type="scientific">Anopheles sinensis</name>
    <name type="common">Mosquito</name>
    <dbReference type="NCBI Taxonomy" id="74873"/>
    <lineage>
        <taxon>Eukaryota</taxon>
        <taxon>Metazoa</taxon>
        <taxon>Ecdysozoa</taxon>
        <taxon>Arthropoda</taxon>
        <taxon>Hexapoda</taxon>
        <taxon>Insecta</taxon>
        <taxon>Pterygota</taxon>
        <taxon>Neoptera</taxon>
        <taxon>Endopterygota</taxon>
        <taxon>Diptera</taxon>
        <taxon>Nematocera</taxon>
        <taxon>Culicoidea</taxon>
        <taxon>Culicidae</taxon>
        <taxon>Anophelinae</taxon>
        <taxon>Anopheles</taxon>
    </lineage>
</organism>
<accession>A0A084WRE0</accession>
<protein>
    <submittedName>
        <fullName evidence="2 3">Uncharacterized protein</fullName>
    </submittedName>
</protein>
<evidence type="ECO:0000313" key="3">
    <source>
        <dbReference type="EnsemblMetazoa" id="ASIC021050-PA"/>
    </source>
</evidence>
<keyword evidence="4" id="KW-1185">Reference proteome</keyword>
<dbReference type="AlphaFoldDB" id="A0A084WRE0"/>
<dbReference type="VEuPathDB" id="VectorBase:ASIC021050"/>
<evidence type="ECO:0000313" key="4">
    <source>
        <dbReference type="Proteomes" id="UP000030765"/>
    </source>
</evidence>
<reference evidence="3" key="2">
    <citation type="submission" date="2020-05" db="UniProtKB">
        <authorList>
            <consortium name="EnsemblMetazoa"/>
        </authorList>
    </citation>
    <scope>IDENTIFICATION</scope>
</reference>
<dbReference type="EMBL" id="ATLV01026031">
    <property type="status" value="NOT_ANNOTATED_CDS"/>
    <property type="molecule type" value="Genomic_DNA"/>
</dbReference>
<evidence type="ECO:0000313" key="2">
    <source>
        <dbReference type="EMBL" id="KFB52784.1"/>
    </source>
</evidence>
<feature type="compositionally biased region" description="Acidic residues" evidence="1">
    <location>
        <begin position="58"/>
        <end position="68"/>
    </location>
</feature>
<reference evidence="2 4" key="1">
    <citation type="journal article" date="2014" name="BMC Genomics">
        <title>Genome sequence of Anopheles sinensis provides insight into genetics basis of mosquito competence for malaria parasites.</title>
        <authorList>
            <person name="Zhou D."/>
            <person name="Zhang D."/>
            <person name="Ding G."/>
            <person name="Shi L."/>
            <person name="Hou Q."/>
            <person name="Ye Y."/>
            <person name="Xu Y."/>
            <person name="Zhou H."/>
            <person name="Xiong C."/>
            <person name="Li S."/>
            <person name="Yu J."/>
            <person name="Hong S."/>
            <person name="Yu X."/>
            <person name="Zou P."/>
            <person name="Chen C."/>
            <person name="Chang X."/>
            <person name="Wang W."/>
            <person name="Lv Y."/>
            <person name="Sun Y."/>
            <person name="Ma L."/>
            <person name="Shen B."/>
            <person name="Zhu C."/>
        </authorList>
    </citation>
    <scope>NUCLEOTIDE SEQUENCE [LARGE SCALE GENOMIC DNA]</scope>
</reference>
<feature type="compositionally biased region" description="Basic and acidic residues" evidence="1">
    <location>
        <begin position="42"/>
        <end position="54"/>
    </location>
</feature>
<dbReference type="EMBL" id="KE525405">
    <property type="protein sequence ID" value="KFB52784.1"/>
    <property type="molecule type" value="Genomic_DNA"/>
</dbReference>
<dbReference type="Proteomes" id="UP000030765">
    <property type="component" value="Unassembled WGS sequence"/>
</dbReference>
<sequence length="68" mass="7801">MTTSINLDRSTGAGDWRWHGSAHLFAVDQRNRALSRTGWTDRPNEPFSIDREPRPVGSEDDDPEKQTY</sequence>